<dbReference type="Pfam" id="PF04307">
    <property type="entry name" value="YdjM"/>
    <property type="match status" value="1"/>
</dbReference>
<feature type="transmembrane region" description="Helical" evidence="1">
    <location>
        <begin position="58"/>
        <end position="78"/>
    </location>
</feature>
<comment type="caution">
    <text evidence="2">The sequence shown here is derived from an EMBL/GenBank/DDBJ whole genome shotgun (WGS) entry which is preliminary data.</text>
</comment>
<dbReference type="GO" id="GO:0016787">
    <property type="term" value="F:hydrolase activity"/>
    <property type="evidence" value="ECO:0007669"/>
    <property type="project" value="UniProtKB-KW"/>
</dbReference>
<accession>A0A202E775</accession>
<sequence length="192" mass="21436">MWPWEHLVVAYVCYSLLVHVTWRRPPTTRETIAVAVGSQLPDLIDKPLAWTFGITDTGYAIGHSIVVVPFVCLAVFAITARFRDGRFLTGAFSLAYGSHLVTDVLNPMRMGRDPELRVILWPLESPPTDDHGGFLDHFVIYFVRYTNQLLSGGLSGALLAQLWVVVAVVALWLYDGAPIASDCVRIVRSRLR</sequence>
<reference evidence="2 3" key="1">
    <citation type="submission" date="2017-02" db="EMBL/GenBank/DDBJ databases">
        <title>Natronthermophilus aegyptiacus gen. nov.,sp. nov., an aerobic, extremely halophilic alkalithermophilic archaeon isolated from the athalassohaline Wadi An Natrun, Egypt.</title>
        <authorList>
            <person name="Zhao B."/>
        </authorList>
    </citation>
    <scope>NUCLEOTIDE SEQUENCE [LARGE SCALE GENOMIC DNA]</scope>
    <source>
        <strain evidence="2 3">CGMCC 1.3597</strain>
    </source>
</reference>
<dbReference type="OrthoDB" id="200338at2157"/>
<dbReference type="InterPro" id="IPR007404">
    <property type="entry name" value="YdjM-like"/>
</dbReference>
<dbReference type="AlphaFoldDB" id="A0A202E775"/>
<evidence type="ECO:0000313" key="3">
    <source>
        <dbReference type="Proteomes" id="UP000196084"/>
    </source>
</evidence>
<organism evidence="2 3">
    <name type="scientific">Natronolimnobius baerhuensis</name>
    <dbReference type="NCBI Taxonomy" id="253108"/>
    <lineage>
        <taxon>Archaea</taxon>
        <taxon>Methanobacteriati</taxon>
        <taxon>Methanobacteriota</taxon>
        <taxon>Stenosarchaea group</taxon>
        <taxon>Halobacteria</taxon>
        <taxon>Halobacteriales</taxon>
        <taxon>Natrialbaceae</taxon>
        <taxon>Natronolimnobius</taxon>
    </lineage>
</organism>
<evidence type="ECO:0000313" key="2">
    <source>
        <dbReference type="EMBL" id="OVE84111.1"/>
    </source>
</evidence>
<keyword evidence="1" id="KW-0812">Transmembrane</keyword>
<keyword evidence="1" id="KW-1133">Transmembrane helix</keyword>
<evidence type="ECO:0000256" key="1">
    <source>
        <dbReference type="SAM" id="Phobius"/>
    </source>
</evidence>
<keyword evidence="3" id="KW-1185">Reference proteome</keyword>
<dbReference type="EMBL" id="MWPH01000002">
    <property type="protein sequence ID" value="OVE84111.1"/>
    <property type="molecule type" value="Genomic_DNA"/>
</dbReference>
<feature type="transmembrane region" description="Helical" evidence="1">
    <location>
        <begin position="154"/>
        <end position="174"/>
    </location>
</feature>
<proteinExistence type="predicted"/>
<gene>
    <name evidence="2" type="ORF">B2G88_06695</name>
</gene>
<keyword evidence="1" id="KW-0472">Membrane</keyword>
<keyword evidence="2" id="KW-0378">Hydrolase</keyword>
<dbReference type="RefSeq" id="WP_054862533.1">
    <property type="nucleotide sequence ID" value="NZ_MWPH01000002.1"/>
</dbReference>
<name>A0A202E775_9EURY</name>
<protein>
    <submittedName>
        <fullName evidence="2">Metal-dependent hydrolase</fullName>
    </submittedName>
</protein>
<dbReference type="Proteomes" id="UP000196084">
    <property type="component" value="Unassembled WGS sequence"/>
</dbReference>